<dbReference type="AlphaFoldDB" id="A0A2T1LXH9"/>
<reference evidence="1 2" key="2">
    <citation type="submission" date="2018-03" db="EMBL/GenBank/DDBJ databases">
        <authorList>
            <person name="Keele B.F."/>
        </authorList>
    </citation>
    <scope>NUCLEOTIDE SEQUENCE [LARGE SCALE GENOMIC DNA]</scope>
    <source>
        <strain evidence="1 2">CCALA 016</strain>
    </source>
</reference>
<accession>A0A2T1LXH9</accession>
<reference evidence="1 2" key="1">
    <citation type="submission" date="2018-03" db="EMBL/GenBank/DDBJ databases">
        <title>The ancient ancestry and fast evolution of plastids.</title>
        <authorList>
            <person name="Moore K.R."/>
            <person name="Magnabosco C."/>
            <person name="Momper L."/>
            <person name="Gold D.A."/>
            <person name="Bosak T."/>
            <person name="Fournier G.P."/>
        </authorList>
    </citation>
    <scope>NUCLEOTIDE SEQUENCE [LARGE SCALE GENOMIC DNA]</scope>
    <source>
        <strain evidence="1 2">CCALA 016</strain>
    </source>
</reference>
<name>A0A2T1LXH9_9CHRO</name>
<keyword evidence="2" id="KW-1185">Reference proteome</keyword>
<dbReference type="EMBL" id="PXOH01000011">
    <property type="protein sequence ID" value="PSF37071.1"/>
    <property type="molecule type" value="Genomic_DNA"/>
</dbReference>
<organism evidence="1 2">
    <name type="scientific">Aphanothece hegewaldii CCALA 016</name>
    <dbReference type="NCBI Taxonomy" id="2107694"/>
    <lineage>
        <taxon>Bacteria</taxon>
        <taxon>Bacillati</taxon>
        <taxon>Cyanobacteriota</taxon>
        <taxon>Cyanophyceae</taxon>
        <taxon>Oscillatoriophycideae</taxon>
        <taxon>Chroococcales</taxon>
        <taxon>Aphanothecaceae</taxon>
        <taxon>Aphanothece</taxon>
    </lineage>
</organism>
<sequence length="81" mass="9137">MSIPKIKSFNSFKSVSVAVDIKANSYSLGLKSLIGYSYYDLDFGNLGIFFNHSKVTGTFLHQERLHPKALKDKVNQNIKLI</sequence>
<comment type="caution">
    <text evidence="1">The sequence shown here is derived from an EMBL/GenBank/DDBJ whole genome shotgun (WGS) entry which is preliminary data.</text>
</comment>
<protein>
    <submittedName>
        <fullName evidence="1">Uncharacterized protein</fullName>
    </submittedName>
</protein>
<gene>
    <name evidence="1" type="ORF">C7H19_11560</name>
</gene>
<proteinExistence type="predicted"/>
<evidence type="ECO:0000313" key="1">
    <source>
        <dbReference type="EMBL" id="PSF37071.1"/>
    </source>
</evidence>
<evidence type="ECO:0000313" key="2">
    <source>
        <dbReference type="Proteomes" id="UP000239001"/>
    </source>
</evidence>
<dbReference type="Proteomes" id="UP000239001">
    <property type="component" value="Unassembled WGS sequence"/>
</dbReference>